<evidence type="ECO:0000256" key="9">
    <source>
        <dbReference type="ARBA" id="ARBA00022989"/>
    </source>
</evidence>
<evidence type="ECO:0000256" key="4">
    <source>
        <dbReference type="ARBA" id="ARBA00013170"/>
    </source>
</evidence>
<dbReference type="GO" id="GO:0008444">
    <property type="term" value="F:CDP-diacylglycerol-glycerol-3-phosphate 3-phosphatidyltransferase activity"/>
    <property type="evidence" value="ECO:0007669"/>
    <property type="project" value="UniProtKB-EC"/>
</dbReference>
<comment type="pathway">
    <text evidence="2">Phospholipid metabolism; phosphatidylglycerol biosynthesis; phosphatidylglycerol from CDP-diacylglycerol: step 1/2.</text>
</comment>
<reference evidence="17 18" key="1">
    <citation type="submission" date="2020-08" db="EMBL/GenBank/DDBJ databases">
        <title>Genomic Encyclopedia of Type Strains, Phase IV (KMG-IV): sequencing the most valuable type-strain genomes for metagenomic binning, comparative biology and taxonomic classification.</title>
        <authorList>
            <person name="Goeker M."/>
        </authorList>
    </citation>
    <scope>NUCLEOTIDE SEQUENCE [LARGE SCALE GENOMIC DNA]</scope>
    <source>
        <strain evidence="17 18">DSM 24163</strain>
    </source>
</reference>
<evidence type="ECO:0000256" key="5">
    <source>
        <dbReference type="ARBA" id="ARBA00014944"/>
    </source>
</evidence>
<comment type="caution">
    <text evidence="17">The sequence shown here is derived from an EMBL/GenBank/DDBJ whole genome shotgun (WGS) entry which is preliminary data.</text>
</comment>
<keyword evidence="11 16" id="KW-0472">Membrane</keyword>
<evidence type="ECO:0000256" key="13">
    <source>
        <dbReference type="ARBA" id="ARBA00023264"/>
    </source>
</evidence>
<evidence type="ECO:0000256" key="7">
    <source>
        <dbReference type="ARBA" id="ARBA00022679"/>
    </source>
</evidence>
<dbReference type="PIRSF" id="PIRSF000847">
    <property type="entry name" value="Phos_ph_gly_syn"/>
    <property type="match status" value="1"/>
</dbReference>
<dbReference type="Proteomes" id="UP000521199">
    <property type="component" value="Unassembled WGS sequence"/>
</dbReference>
<dbReference type="PANTHER" id="PTHR14269">
    <property type="entry name" value="CDP-DIACYLGLYCEROL--GLYCEROL-3-PHOSPHATE 3-PHOSPHATIDYLTRANSFERASE-RELATED"/>
    <property type="match status" value="1"/>
</dbReference>
<evidence type="ECO:0000256" key="3">
    <source>
        <dbReference type="ARBA" id="ARBA00010441"/>
    </source>
</evidence>
<evidence type="ECO:0000256" key="15">
    <source>
        <dbReference type="RuleBase" id="RU003750"/>
    </source>
</evidence>
<protein>
    <recommendedName>
        <fullName evidence="5">CDP-diacylglycerol--glycerol-3-phosphate 3-phosphatidyltransferase</fullName>
        <ecNumber evidence="4">2.7.8.5</ecNumber>
    </recommendedName>
</protein>
<organism evidence="17 18">
    <name type="scientific">Chiayiivirga flava</name>
    <dbReference type="NCBI Taxonomy" id="659595"/>
    <lineage>
        <taxon>Bacteria</taxon>
        <taxon>Pseudomonadati</taxon>
        <taxon>Pseudomonadota</taxon>
        <taxon>Gammaproteobacteria</taxon>
        <taxon>Lysobacterales</taxon>
        <taxon>Lysobacteraceae</taxon>
        <taxon>Chiayiivirga</taxon>
    </lineage>
</organism>
<evidence type="ECO:0000256" key="11">
    <source>
        <dbReference type="ARBA" id="ARBA00023136"/>
    </source>
</evidence>
<keyword evidence="8 16" id="KW-0812">Transmembrane</keyword>
<dbReference type="EMBL" id="JACHHP010000006">
    <property type="protein sequence ID" value="MBB5209453.1"/>
    <property type="molecule type" value="Genomic_DNA"/>
</dbReference>
<feature type="transmembrane region" description="Helical" evidence="16">
    <location>
        <begin position="63"/>
        <end position="83"/>
    </location>
</feature>
<dbReference type="AlphaFoldDB" id="A0A7W8G209"/>
<evidence type="ECO:0000256" key="2">
    <source>
        <dbReference type="ARBA" id="ARBA00005042"/>
    </source>
</evidence>
<evidence type="ECO:0000256" key="10">
    <source>
        <dbReference type="ARBA" id="ARBA00023098"/>
    </source>
</evidence>
<evidence type="ECO:0000256" key="6">
    <source>
        <dbReference type="ARBA" id="ARBA00022516"/>
    </source>
</evidence>
<dbReference type="InterPro" id="IPR043130">
    <property type="entry name" value="CDP-OH_PTrfase_TM_dom"/>
</dbReference>
<keyword evidence="10" id="KW-0443">Lipid metabolism</keyword>
<dbReference type="InterPro" id="IPR000462">
    <property type="entry name" value="CDP-OH_P_trans"/>
</dbReference>
<evidence type="ECO:0000256" key="1">
    <source>
        <dbReference type="ARBA" id="ARBA00004141"/>
    </source>
</evidence>
<keyword evidence="7 15" id="KW-0808">Transferase</keyword>
<dbReference type="PROSITE" id="PS00379">
    <property type="entry name" value="CDP_ALCOHOL_P_TRANSF"/>
    <property type="match status" value="1"/>
</dbReference>
<dbReference type="Pfam" id="PF01066">
    <property type="entry name" value="CDP-OH_P_transf"/>
    <property type="match status" value="1"/>
</dbReference>
<dbReference type="RefSeq" id="WP_183961990.1">
    <property type="nucleotide sequence ID" value="NZ_JACHHP010000006.1"/>
</dbReference>
<dbReference type="InterPro" id="IPR004570">
    <property type="entry name" value="Phosphatidylglycerol_P_synth"/>
</dbReference>
<proteinExistence type="inferred from homology"/>
<dbReference type="GO" id="GO:0046474">
    <property type="term" value="P:glycerophospholipid biosynthetic process"/>
    <property type="evidence" value="ECO:0007669"/>
    <property type="project" value="TreeGrafter"/>
</dbReference>
<accession>A0A7W8G209</accession>
<keyword evidence="13" id="KW-1208">Phospholipid metabolism</keyword>
<evidence type="ECO:0000313" key="17">
    <source>
        <dbReference type="EMBL" id="MBB5209453.1"/>
    </source>
</evidence>
<comment type="similarity">
    <text evidence="3 15">Belongs to the CDP-alcohol phosphatidyltransferase class-I family.</text>
</comment>
<feature type="transmembrane region" description="Helical" evidence="16">
    <location>
        <begin position="145"/>
        <end position="171"/>
    </location>
</feature>
<keyword evidence="18" id="KW-1185">Reference proteome</keyword>
<name>A0A7W8G209_9GAMM</name>
<evidence type="ECO:0000256" key="12">
    <source>
        <dbReference type="ARBA" id="ARBA00023209"/>
    </source>
</evidence>
<keyword evidence="6" id="KW-0444">Lipid biosynthesis</keyword>
<dbReference type="InterPro" id="IPR050324">
    <property type="entry name" value="CDP-alcohol_PTase-I"/>
</dbReference>
<dbReference type="Gene3D" id="1.20.120.1760">
    <property type="match status" value="1"/>
</dbReference>
<comment type="catalytic activity">
    <reaction evidence="14">
        <text>a CDP-1,2-diacyl-sn-glycerol + sn-glycerol 3-phosphate = a 1,2-diacyl-sn-glycero-3-phospho-(1'-sn-glycero-3'-phosphate) + CMP + H(+)</text>
        <dbReference type="Rhea" id="RHEA:12593"/>
        <dbReference type="ChEBI" id="CHEBI:15378"/>
        <dbReference type="ChEBI" id="CHEBI:57597"/>
        <dbReference type="ChEBI" id="CHEBI:58332"/>
        <dbReference type="ChEBI" id="CHEBI:60110"/>
        <dbReference type="ChEBI" id="CHEBI:60377"/>
        <dbReference type="EC" id="2.7.8.5"/>
    </reaction>
</comment>
<dbReference type="EC" id="2.7.8.5" evidence="4"/>
<evidence type="ECO:0000313" key="18">
    <source>
        <dbReference type="Proteomes" id="UP000521199"/>
    </source>
</evidence>
<gene>
    <name evidence="17" type="ORF">HNQ52_003022</name>
</gene>
<dbReference type="InterPro" id="IPR048254">
    <property type="entry name" value="CDP_ALCOHOL_P_TRANSF_CS"/>
</dbReference>
<dbReference type="GO" id="GO:0016020">
    <property type="term" value="C:membrane"/>
    <property type="evidence" value="ECO:0007669"/>
    <property type="project" value="UniProtKB-SubCell"/>
</dbReference>
<evidence type="ECO:0000256" key="8">
    <source>
        <dbReference type="ARBA" id="ARBA00022692"/>
    </source>
</evidence>
<evidence type="ECO:0000256" key="16">
    <source>
        <dbReference type="SAM" id="Phobius"/>
    </source>
</evidence>
<keyword evidence="12" id="KW-0594">Phospholipid biosynthesis</keyword>
<sequence length="185" mass="19219">MNLRQLPNAITLLRVASVLPLTFAIDRGAHVLALAVASAAALSDALDGFLARRFGWQTALGSLLDPIADKVLLTGCFVALWSAGAVPGWLLALVLGRDAVIVAGALAYHRFVAPVSGDPTWLGKVTTALQLGFVLLQLLDRAGLGVPVAVLDAGLVMVALATLASGIDYVVRWGMRALRDGRSAG</sequence>
<keyword evidence="9 16" id="KW-1133">Transmembrane helix</keyword>
<evidence type="ECO:0000256" key="14">
    <source>
        <dbReference type="ARBA" id="ARBA00048586"/>
    </source>
</evidence>
<comment type="subcellular location">
    <subcellularLocation>
        <location evidence="1">Membrane</location>
        <topology evidence="1">Multi-pass membrane protein</topology>
    </subcellularLocation>
</comment>
<dbReference type="PANTHER" id="PTHR14269:SF11">
    <property type="entry name" value="CDP-DIACYLGLYCEROL--GLYCEROL-3-PHOSPHATE 3-PHOSPHATIDYLTRANSFERASE"/>
    <property type="match status" value="1"/>
</dbReference>